<keyword evidence="4" id="KW-1185">Reference proteome</keyword>
<proteinExistence type="predicted"/>
<feature type="transmembrane region" description="Helical" evidence="2">
    <location>
        <begin position="12"/>
        <end position="36"/>
    </location>
</feature>
<keyword evidence="2" id="KW-0472">Membrane</keyword>
<gene>
    <name evidence="3" type="ORF">I5M19_01435</name>
</gene>
<evidence type="ECO:0000256" key="1">
    <source>
        <dbReference type="SAM" id="MobiDB-lite"/>
    </source>
</evidence>
<evidence type="ECO:0000313" key="4">
    <source>
        <dbReference type="Proteomes" id="UP000613193"/>
    </source>
</evidence>
<evidence type="ECO:0000256" key="2">
    <source>
        <dbReference type="SAM" id="Phobius"/>
    </source>
</evidence>
<sequence length="593" mass="66941">MANKYLKHTWQKVLLGIFLFVIIIIILPAIILNKYWSPILADKVKSAVLKGTDSLYKVDFSTAELHLLQGKIVVYEAKLIPDTAVYNRKKKEGQAPGSLYEVQVKRIVLTHIHPFKLYFGHKLDIGRIALTAPQLQVSHYSDKSKDSTKKDNRTLYQKISKSLGLIHVGEIYVSDVNLKYKNYTGDKPVVSELKEMNLKATDLLIDSATQTDTSRFLYCKDVTTQLYNYTGKTANGLYTYTFKSAKLSTQSSQLNIEGLDLQPVKPAAFFEKSDGDRFTLHLDSVQLSNFDFITYNRSKEFNASNITLGGGSFNVYSKPSGVPKKTDRLATFPHVGIKKIKSAFNIDTLTLKHVDVVYNEYNKKSKKVGDVVFNNTDATFLNITNNKDTLSKNNICTASITSYFMGKGKLDLNFAFNLTDEANSYSYKGHLAPMDMQYINKATMPLALIKITSGKIKSFDFDIHATKKTSKGKIKLLYNDLKISMLKADENGYSKKALATLFANTFVLKHNNPDDPGETPRSANVVFNRPYNFPFFKTLWQTLLKGIKPCAGVGEEKEKQAMKQMDEHEKKKQERAIKKAKKKAEEARKKSKG</sequence>
<reference evidence="3" key="1">
    <citation type="submission" date="2020-12" db="EMBL/GenBank/DDBJ databases">
        <title>Bacterial novel species Mucilaginibacter sp. SD-g isolated from soil.</title>
        <authorList>
            <person name="Jung H.-Y."/>
        </authorList>
    </citation>
    <scope>NUCLEOTIDE SEQUENCE</scope>
    <source>
        <strain evidence="3">SD-g</strain>
    </source>
</reference>
<accession>A0A934PS44</accession>
<organism evidence="3 4">
    <name type="scientific">Mucilaginibacter segetis</name>
    <dbReference type="NCBI Taxonomy" id="2793071"/>
    <lineage>
        <taxon>Bacteria</taxon>
        <taxon>Pseudomonadati</taxon>
        <taxon>Bacteroidota</taxon>
        <taxon>Sphingobacteriia</taxon>
        <taxon>Sphingobacteriales</taxon>
        <taxon>Sphingobacteriaceae</taxon>
        <taxon>Mucilaginibacter</taxon>
    </lineage>
</organism>
<protein>
    <recommendedName>
        <fullName evidence="5">DUF748 domain-containing protein</fullName>
    </recommendedName>
</protein>
<feature type="region of interest" description="Disordered" evidence="1">
    <location>
        <begin position="555"/>
        <end position="593"/>
    </location>
</feature>
<comment type="caution">
    <text evidence="3">The sequence shown here is derived from an EMBL/GenBank/DDBJ whole genome shotgun (WGS) entry which is preliminary data.</text>
</comment>
<keyword evidence="2" id="KW-1133">Transmembrane helix</keyword>
<evidence type="ECO:0008006" key="5">
    <source>
        <dbReference type="Google" id="ProtNLM"/>
    </source>
</evidence>
<name>A0A934PS44_9SPHI</name>
<dbReference type="Proteomes" id="UP000613193">
    <property type="component" value="Unassembled WGS sequence"/>
</dbReference>
<keyword evidence="2" id="KW-0812">Transmembrane</keyword>
<dbReference type="AlphaFoldDB" id="A0A934PS44"/>
<evidence type="ECO:0000313" key="3">
    <source>
        <dbReference type="EMBL" id="MBK0377953.1"/>
    </source>
</evidence>
<dbReference type="RefSeq" id="WP_200063309.1">
    <property type="nucleotide sequence ID" value="NZ_JAEHFW010000001.1"/>
</dbReference>
<dbReference type="EMBL" id="JAEHFW010000001">
    <property type="protein sequence ID" value="MBK0377953.1"/>
    <property type="molecule type" value="Genomic_DNA"/>
</dbReference>